<organism evidence="3 4">
    <name type="scientific">Coccomyxa subellipsoidea</name>
    <dbReference type="NCBI Taxonomy" id="248742"/>
    <lineage>
        <taxon>Eukaryota</taxon>
        <taxon>Viridiplantae</taxon>
        <taxon>Chlorophyta</taxon>
        <taxon>core chlorophytes</taxon>
        <taxon>Trebouxiophyceae</taxon>
        <taxon>Trebouxiophyceae incertae sedis</taxon>
        <taxon>Coccomyxaceae</taxon>
        <taxon>Coccomyxa</taxon>
    </lineage>
</organism>
<dbReference type="InterPro" id="IPR000595">
    <property type="entry name" value="cNMP-bd_dom"/>
</dbReference>
<keyword evidence="4" id="KW-1185">Reference proteome</keyword>
<dbReference type="Gene3D" id="2.60.120.10">
    <property type="entry name" value="Jelly Rolls"/>
    <property type="match status" value="1"/>
</dbReference>
<keyword evidence="1" id="KW-0472">Membrane</keyword>
<dbReference type="Gene3D" id="1.10.287.630">
    <property type="entry name" value="Helix hairpin bin"/>
    <property type="match status" value="1"/>
</dbReference>
<dbReference type="Pfam" id="PF00027">
    <property type="entry name" value="cNMP_binding"/>
    <property type="match status" value="1"/>
</dbReference>
<name>A0ABR2Z0X7_9CHLO</name>
<comment type="caution">
    <text evidence="3">The sequence shown here is derived from an EMBL/GenBank/DDBJ whole genome shotgun (WGS) entry which is preliminary data.</text>
</comment>
<proteinExistence type="predicted"/>
<feature type="domain" description="Cyclic nucleotide-binding" evidence="2">
    <location>
        <begin position="383"/>
        <end position="482"/>
    </location>
</feature>
<dbReference type="InterPro" id="IPR018490">
    <property type="entry name" value="cNMP-bd_dom_sf"/>
</dbReference>
<dbReference type="Gene3D" id="1.10.287.70">
    <property type="match status" value="1"/>
</dbReference>
<dbReference type="SUPFAM" id="SSF81324">
    <property type="entry name" value="Voltage-gated potassium channels"/>
    <property type="match status" value="1"/>
</dbReference>
<accession>A0ABR2Z0X7</accession>
<evidence type="ECO:0000259" key="2">
    <source>
        <dbReference type="PROSITE" id="PS50042"/>
    </source>
</evidence>
<keyword evidence="1" id="KW-1133">Transmembrane helix</keyword>
<feature type="transmembrane region" description="Helical" evidence="1">
    <location>
        <begin position="97"/>
        <end position="115"/>
    </location>
</feature>
<sequence length="626" mass="71507">MDGHRRLRRSTNSFRTKLFGQAKRVPGEEDIIDSTGTVSDSVRVHPLSNFRRYWDLAAIALTIHTVLVLPFRAAFFWDYYRELEAHHTIWEQLQVDWMLSTELFIDLFFLCDIVLNFNTGSIADQVLVMERGAVTRHYLRTWFALDMIASIPLDLLLKGRRFDILRLPRLLKVIRIMYYRTLIQTVHDLRRTPIVSSISRFHIQIMQMFLFVFIWVHWDACLQYGACAAQSSLSGCWVYASGLADRSISEKYSWAVLKAWSETVSAGYGAQDPVTAFDCWMTTASLFWGMCIWTFLGGIVTTLLIHLNAASSEYTAKITALNQYMAHRRLPQGLRQRIRDSYEARWKAEKHFDEEEIMQELPNSLRTEVCLYTCGDLIASVPFFENSEEGFTTSLVTLLRPAVYLRDDMVIREGEVSREMYFIKSGAAQVEVNGLVVTVLKKGSYFGEIGLLRNCRRTASIRALSETCDLFVLSKDHFDTVMKDYPDSWRAMDLIAEHRLRTLHASSAWQSKQDAMVSKSASLGAKIEYVLEMDDMDGGESGQDEASSPIRIQASTSGAARLKELRAFGGPPEITEDDEDVEQAHISAMTSPLLAASQRARTGAYTTEAELMPLHQESQYWRERSH</sequence>
<dbReference type="InterPro" id="IPR018488">
    <property type="entry name" value="cNMP-bd_CS"/>
</dbReference>
<dbReference type="Proteomes" id="UP001491310">
    <property type="component" value="Unassembled WGS sequence"/>
</dbReference>
<protein>
    <recommendedName>
        <fullName evidence="2">Cyclic nucleotide-binding domain-containing protein</fullName>
    </recommendedName>
</protein>
<dbReference type="PANTHER" id="PTHR45689:SF15">
    <property type="entry name" value="TETRAMERIC POTASSIUM-SELECTIVE CYCLIC NUCLEOTIDE GATED CHANNEL"/>
    <property type="match status" value="1"/>
</dbReference>
<evidence type="ECO:0000256" key="1">
    <source>
        <dbReference type="SAM" id="Phobius"/>
    </source>
</evidence>
<dbReference type="InterPro" id="IPR014710">
    <property type="entry name" value="RmlC-like_jellyroll"/>
</dbReference>
<evidence type="ECO:0000313" key="3">
    <source>
        <dbReference type="EMBL" id="KAK9917573.1"/>
    </source>
</evidence>
<dbReference type="PROSITE" id="PS00889">
    <property type="entry name" value="CNMP_BINDING_2"/>
    <property type="match status" value="1"/>
</dbReference>
<dbReference type="PROSITE" id="PS50042">
    <property type="entry name" value="CNMP_BINDING_3"/>
    <property type="match status" value="1"/>
</dbReference>
<dbReference type="PANTHER" id="PTHR45689">
    <property type="entry name" value="I[[H]] CHANNEL, ISOFORM E"/>
    <property type="match status" value="1"/>
</dbReference>
<dbReference type="EMBL" id="JALJOT010000002">
    <property type="protein sequence ID" value="KAK9917573.1"/>
    <property type="molecule type" value="Genomic_DNA"/>
</dbReference>
<keyword evidence="1" id="KW-0812">Transmembrane</keyword>
<feature type="transmembrane region" description="Helical" evidence="1">
    <location>
        <begin position="53"/>
        <end position="77"/>
    </location>
</feature>
<dbReference type="InterPro" id="IPR051413">
    <property type="entry name" value="K/Na_HCN_channel"/>
</dbReference>
<reference evidence="3 4" key="1">
    <citation type="journal article" date="2024" name="Nat. Commun.">
        <title>Phylogenomics reveals the evolutionary origins of lichenization in chlorophyte algae.</title>
        <authorList>
            <person name="Puginier C."/>
            <person name="Libourel C."/>
            <person name="Otte J."/>
            <person name="Skaloud P."/>
            <person name="Haon M."/>
            <person name="Grisel S."/>
            <person name="Petersen M."/>
            <person name="Berrin J.G."/>
            <person name="Delaux P.M."/>
            <person name="Dal Grande F."/>
            <person name="Keller J."/>
        </authorList>
    </citation>
    <scope>NUCLEOTIDE SEQUENCE [LARGE SCALE GENOMIC DNA]</scope>
    <source>
        <strain evidence="3 4">SAG 216-7</strain>
    </source>
</reference>
<dbReference type="SMART" id="SM00100">
    <property type="entry name" value="cNMP"/>
    <property type="match status" value="1"/>
</dbReference>
<gene>
    <name evidence="3" type="ORF">WJX75_005953</name>
</gene>
<dbReference type="CDD" id="cd00038">
    <property type="entry name" value="CAP_ED"/>
    <property type="match status" value="1"/>
</dbReference>
<evidence type="ECO:0000313" key="4">
    <source>
        <dbReference type="Proteomes" id="UP001491310"/>
    </source>
</evidence>
<dbReference type="SUPFAM" id="SSF51206">
    <property type="entry name" value="cAMP-binding domain-like"/>
    <property type="match status" value="1"/>
</dbReference>
<feature type="transmembrane region" description="Helical" evidence="1">
    <location>
        <begin position="286"/>
        <end position="307"/>
    </location>
</feature>